<reference evidence="2 3" key="1">
    <citation type="submission" date="2023-11" db="EMBL/GenBank/DDBJ databases">
        <title>Lentzea sokolovensis, sp. nov., Lentzea kristufkii, sp. nov., and Lentzea miocenensis, sp. nov., rare actinobacteria from Sokolov Coal Basin, Miocene lacustrine sediment, Czech Republic.</title>
        <authorList>
            <person name="Lara A."/>
            <person name="Kotroba L."/>
            <person name="Nouioui I."/>
            <person name="Neumann-Schaal M."/>
            <person name="Mast Y."/>
            <person name="Chronakova A."/>
        </authorList>
    </citation>
    <scope>NUCLEOTIDE SEQUENCE [LARGE SCALE GENOMIC DNA]</scope>
    <source>
        <strain evidence="2 3">BCCO 10_0798</strain>
    </source>
</reference>
<gene>
    <name evidence="2" type="ORF">SK571_43565</name>
</gene>
<feature type="region of interest" description="Disordered" evidence="1">
    <location>
        <begin position="18"/>
        <end position="58"/>
    </location>
</feature>
<proteinExistence type="predicted"/>
<protein>
    <submittedName>
        <fullName evidence="2">Uncharacterized protein</fullName>
    </submittedName>
</protein>
<organism evidence="2 3">
    <name type="scientific">Lentzea kristufekii</name>
    <dbReference type="NCBI Taxonomy" id="3095430"/>
    <lineage>
        <taxon>Bacteria</taxon>
        <taxon>Bacillati</taxon>
        <taxon>Actinomycetota</taxon>
        <taxon>Actinomycetes</taxon>
        <taxon>Pseudonocardiales</taxon>
        <taxon>Pseudonocardiaceae</taxon>
        <taxon>Lentzea</taxon>
    </lineage>
</organism>
<comment type="caution">
    <text evidence="2">The sequence shown here is derived from an EMBL/GenBank/DDBJ whole genome shotgun (WGS) entry which is preliminary data.</text>
</comment>
<dbReference type="EMBL" id="JAXAVV010000039">
    <property type="protein sequence ID" value="MDX8056296.1"/>
    <property type="molecule type" value="Genomic_DNA"/>
</dbReference>
<evidence type="ECO:0000313" key="2">
    <source>
        <dbReference type="EMBL" id="MDX8056296.1"/>
    </source>
</evidence>
<dbReference type="RefSeq" id="WP_319989975.1">
    <property type="nucleotide sequence ID" value="NZ_JAXAVV010000039.1"/>
</dbReference>
<dbReference type="Proteomes" id="UP001271792">
    <property type="component" value="Unassembled WGS sequence"/>
</dbReference>
<sequence length="58" mass="6248">MTRTPIFDELYAKYVGTPARDAMAPQWPGETDEVRPVVGNAAAGSPEPAGPPSHRRPM</sequence>
<name>A0ABU4U8K8_9PSEU</name>
<accession>A0ABU4U8K8</accession>
<keyword evidence="3" id="KW-1185">Reference proteome</keyword>
<evidence type="ECO:0000313" key="3">
    <source>
        <dbReference type="Proteomes" id="UP001271792"/>
    </source>
</evidence>
<evidence type="ECO:0000256" key="1">
    <source>
        <dbReference type="SAM" id="MobiDB-lite"/>
    </source>
</evidence>